<evidence type="ECO:0000256" key="7">
    <source>
        <dbReference type="ARBA" id="ARBA00022737"/>
    </source>
</evidence>
<dbReference type="Pfam" id="PF04053">
    <property type="entry name" value="B-prop_COPA_B_2nd"/>
    <property type="match status" value="1"/>
</dbReference>
<dbReference type="InterPro" id="IPR056176">
    <property type="entry name" value="TPR_COPA_B"/>
</dbReference>
<dbReference type="FunFam" id="2.130.10.10:FF:000008">
    <property type="entry name" value="Coatomer subunit beta"/>
    <property type="match status" value="1"/>
</dbReference>
<dbReference type="InterPro" id="IPR020472">
    <property type="entry name" value="WD40_PAC1"/>
</dbReference>
<evidence type="ECO:0000259" key="18">
    <source>
        <dbReference type="Pfam" id="PF23953"/>
    </source>
</evidence>
<dbReference type="PANTHER" id="PTHR19876:SF2">
    <property type="entry name" value="COATOMER SUBUNIT BETA"/>
    <property type="match status" value="1"/>
</dbReference>
<dbReference type="SMART" id="SM00320">
    <property type="entry name" value="WD40"/>
    <property type="match status" value="7"/>
</dbReference>
<keyword evidence="12 14" id="KW-0968">Cytoplasmic vesicle</keyword>
<keyword evidence="9 14" id="KW-0653">Protein transport</keyword>
<dbReference type="CDD" id="cd22947">
    <property type="entry name" value="Coatomer_WDAD_beta-like"/>
    <property type="match status" value="1"/>
</dbReference>
<feature type="compositionally biased region" description="Basic and acidic residues" evidence="16">
    <location>
        <begin position="903"/>
        <end position="914"/>
    </location>
</feature>
<evidence type="ECO:0000256" key="14">
    <source>
        <dbReference type="PIRNR" id="PIRNR005567"/>
    </source>
</evidence>
<evidence type="ECO:0000313" key="20">
    <source>
        <dbReference type="Proteomes" id="UP000198341"/>
    </source>
</evidence>
<keyword evidence="20" id="KW-1185">Reference proteome</keyword>
<comment type="subcellular location">
    <subcellularLocation>
        <location evidence="1 14">Cytoplasmic vesicle</location>
        <location evidence="1 14">COPI-coated vesicle membrane</location>
        <topology evidence="1 14">Peripheral membrane protein</topology>
        <orientation evidence="1 14">Cytoplasmic side</orientation>
    </subcellularLocation>
    <subcellularLocation>
        <location evidence="14">Golgi apparatus membrane</location>
        <topology evidence="14">Peripheral membrane protein</topology>
        <orientation evidence="14">Cytoplasmic side</orientation>
    </subcellularLocation>
    <text evidence="14">The coatomer is cytoplasmic or polymerized on the cytoplasmic side of the Golgi, as well as on the vesicles/buds originating from it.</text>
</comment>
<sequence>MPLRLDIKRKLVQRSDRVKGVDLHPVEPWILANLYSGNVFIWNHATNSLVKSFDVTELPVRTAKWCLRKQWIVCGSDDMFIRVYNYNTSELIKAFEAHADYIRSVCVHPTQPFVLSCSDDMLIKLWSWEKDWDCMQIFEGHSHYVMQACFNPKDTNTFASASLDRTVKVWSIGQPTPNFTLEGHEKGVNCVDYFTGGDRPYLISGADDKLVKIWDYQTKTCVQTLDGHSHNVSAVAFHPELPIIITGSEDGTLRIWHQTTYRLENTLNYGLERVWAIGVIKGSNAVSVGYDEGTVMFKIGREDPVASMDASGKIVYAKHNEVQTVNVKALPQDYEIADGERLPLAAKDFGSCDLYPQSIEHNPNGRFITACGDGEYIIYTALAWRNKAFGSALEFGWSADASEYAIRESPSKIKIFKNFKEKLEFRPHFAAEGLHGGALLGLRSTDFICFYDWEQANVIQRIDATVRDVKWSESGEMCCIISENSFYILRYDPEVVAAAFESGEFDEGEGVEDSFELLAEISETVLTGIWVGDCFVYNNSDMRLNYVIGGEVTTLFHMDRPMYLLGYLAAQSRLYLIDKEFQIVTYTMLLSVIEFKTLVLRGELEAAEELLTSIPTEHHNSVARFLEARGLVSDALRVATDPDFKFELAVQLGELGIAKEIIESYNDDVGESKWKQLGELAMSTGELDLAAACLDRSGDLSGQLLLASAAANPKQLMQLAEAAKAKGKNNVAFVCLFSLGDIDACLDLLVETGRVPEAAFMARTYAPSRVSEIVQLWKSDLGKINKKAAEALADPAEFANLFPNFDEALVMEEDAKKTKMSSKRPSASAYGGEQELAKQMEKSATVAEEQEEQTKNETKEEKEEPAQNAPPTPKSEPPKSPKKEAKKATPPASPKAPPSPSPKKAEKEEEKPTKEVPAPKIPAPKSPKKAAPEPPASPKAASAATPPDDFVDANEEGPAGDEDADEWIDEPTD</sequence>
<accession>K8EZ88</accession>
<feature type="compositionally biased region" description="Acidic residues" evidence="16">
    <location>
        <begin position="949"/>
        <end position="973"/>
    </location>
</feature>
<evidence type="ECO:0000256" key="2">
    <source>
        <dbReference type="ARBA" id="ARBA00010844"/>
    </source>
</evidence>
<evidence type="ECO:0000256" key="3">
    <source>
        <dbReference type="ARBA" id="ARBA00011775"/>
    </source>
</evidence>
<dbReference type="GO" id="GO:0000139">
    <property type="term" value="C:Golgi membrane"/>
    <property type="evidence" value="ECO:0007669"/>
    <property type="project" value="UniProtKB-SubCell"/>
</dbReference>
<dbReference type="GO" id="GO:0006886">
    <property type="term" value="P:intracellular protein transport"/>
    <property type="evidence" value="ECO:0007669"/>
    <property type="project" value="UniProtKB-UniRule"/>
</dbReference>
<dbReference type="InterPro" id="IPR050844">
    <property type="entry name" value="Coatomer_complex_subunit"/>
</dbReference>
<keyword evidence="8 14" id="KW-0931">ER-Golgi transport</keyword>
<evidence type="ECO:0000256" key="12">
    <source>
        <dbReference type="ARBA" id="ARBA00023329"/>
    </source>
</evidence>
<evidence type="ECO:0000256" key="8">
    <source>
        <dbReference type="ARBA" id="ARBA00022892"/>
    </source>
</evidence>
<dbReference type="PROSITE" id="PS50082">
    <property type="entry name" value="WD_REPEATS_2"/>
    <property type="match status" value="4"/>
</dbReference>
<feature type="domain" description="COPA/B second beta-propeller" evidence="17">
    <location>
        <begin position="319"/>
        <end position="578"/>
    </location>
</feature>
<reference evidence="19 20" key="1">
    <citation type="submission" date="2011-10" db="EMBL/GenBank/DDBJ databases">
        <authorList>
            <person name="Genoscope - CEA"/>
        </authorList>
    </citation>
    <scope>NUCLEOTIDE SEQUENCE [LARGE SCALE GENOMIC DNA]</scope>
    <source>
        <strain evidence="19 20">RCC 1105</strain>
    </source>
</reference>
<evidence type="ECO:0000256" key="16">
    <source>
        <dbReference type="SAM" id="MobiDB-lite"/>
    </source>
</evidence>
<organism evidence="19 20">
    <name type="scientific">Bathycoccus prasinos</name>
    <dbReference type="NCBI Taxonomy" id="41875"/>
    <lineage>
        <taxon>Eukaryota</taxon>
        <taxon>Viridiplantae</taxon>
        <taxon>Chlorophyta</taxon>
        <taxon>Mamiellophyceae</taxon>
        <taxon>Mamiellales</taxon>
        <taxon>Bathycoccaceae</taxon>
        <taxon>Bathycoccus</taxon>
    </lineage>
</organism>
<gene>
    <name evidence="19" type="ORF">Bathy01g02470</name>
</gene>
<dbReference type="FunFam" id="1.25.40.470:FF:000001">
    <property type="entry name" value="Coatomer subunit beta"/>
    <property type="match status" value="1"/>
</dbReference>
<dbReference type="PANTHER" id="PTHR19876">
    <property type="entry name" value="COATOMER"/>
    <property type="match status" value="1"/>
</dbReference>
<dbReference type="GeneID" id="19017982"/>
<dbReference type="Pfam" id="PF23953">
    <property type="entry name" value="TPR_COPA_B"/>
    <property type="match status" value="1"/>
</dbReference>
<comment type="subunit">
    <text evidence="3 14">Oligomeric complex that consists of at least the alpha, beta, beta', gamma, delta, epsilon and zeta subunits.</text>
</comment>
<dbReference type="SUPFAM" id="SSF50978">
    <property type="entry name" value="WD40 repeat-like"/>
    <property type="match status" value="2"/>
</dbReference>
<dbReference type="Pfam" id="PF00400">
    <property type="entry name" value="WD40"/>
    <property type="match status" value="5"/>
</dbReference>
<dbReference type="InterPro" id="IPR006692">
    <property type="entry name" value="Beta-prop_COPA/B_2nd"/>
</dbReference>
<dbReference type="InterPro" id="IPR001680">
    <property type="entry name" value="WD40_rpt"/>
</dbReference>
<comment type="function">
    <text evidence="13 14">The coatomer is a cytosolic protein complex that binds to dilysine motifs and reversibly associates with Golgi non-clathrin-coated vesicles, which further mediate biosynthetic protein transport from the ER, via the Golgi up to the trans Golgi network. Coatomer complex is required for budding from Golgi membranes, and is essential for the retrograde Golgi-to-ER transport of dilysine-tagged proteins.</text>
</comment>
<keyword evidence="10 14" id="KW-0333">Golgi apparatus</keyword>
<evidence type="ECO:0000256" key="9">
    <source>
        <dbReference type="ARBA" id="ARBA00022927"/>
    </source>
</evidence>
<dbReference type="GO" id="GO:0030126">
    <property type="term" value="C:COPI vesicle coat"/>
    <property type="evidence" value="ECO:0007669"/>
    <property type="project" value="TreeGrafter"/>
</dbReference>
<feature type="domain" description="COPA/B TPR" evidence="18">
    <location>
        <begin position="595"/>
        <end position="778"/>
    </location>
</feature>
<dbReference type="PIRSF" id="PIRSF005567">
    <property type="entry name" value="Coatomer_beta'_subunit"/>
    <property type="match status" value="1"/>
</dbReference>
<evidence type="ECO:0000256" key="1">
    <source>
        <dbReference type="ARBA" id="ARBA00004347"/>
    </source>
</evidence>
<evidence type="ECO:0000259" key="17">
    <source>
        <dbReference type="Pfam" id="PF04053"/>
    </source>
</evidence>
<keyword evidence="6 15" id="KW-0853">WD repeat</keyword>
<dbReference type="GO" id="GO:0006891">
    <property type="term" value="P:intra-Golgi vesicle-mediated transport"/>
    <property type="evidence" value="ECO:0007669"/>
    <property type="project" value="TreeGrafter"/>
</dbReference>
<dbReference type="GO" id="GO:0005198">
    <property type="term" value="F:structural molecule activity"/>
    <property type="evidence" value="ECO:0007669"/>
    <property type="project" value="UniProtKB-UniRule"/>
</dbReference>
<dbReference type="EMBL" id="FO082278">
    <property type="protein sequence ID" value="CCO14573.1"/>
    <property type="molecule type" value="Genomic_DNA"/>
</dbReference>
<dbReference type="RefSeq" id="XP_007515694.1">
    <property type="nucleotide sequence ID" value="XM_007515632.1"/>
</dbReference>
<dbReference type="PRINTS" id="PR00320">
    <property type="entry name" value="GPROTEINBRPT"/>
</dbReference>
<dbReference type="InterPro" id="IPR036322">
    <property type="entry name" value="WD40_repeat_dom_sf"/>
</dbReference>
<feature type="repeat" description="WD" evidence="15">
    <location>
        <begin position="138"/>
        <end position="172"/>
    </location>
</feature>
<evidence type="ECO:0000256" key="15">
    <source>
        <dbReference type="PROSITE-ProRule" id="PRU00221"/>
    </source>
</evidence>
<feature type="compositionally biased region" description="Low complexity" evidence="16">
    <location>
        <begin position="938"/>
        <end position="947"/>
    </location>
</feature>
<protein>
    <recommendedName>
        <fullName evidence="14">Coatomer subunit beta'</fullName>
    </recommendedName>
</protein>
<feature type="compositionally biased region" description="Basic and acidic residues" evidence="16">
    <location>
        <begin position="876"/>
        <end position="887"/>
    </location>
</feature>
<evidence type="ECO:0000256" key="10">
    <source>
        <dbReference type="ARBA" id="ARBA00023034"/>
    </source>
</evidence>
<feature type="compositionally biased region" description="Pro residues" evidence="16">
    <location>
        <begin position="891"/>
        <end position="901"/>
    </location>
</feature>
<evidence type="ECO:0000256" key="4">
    <source>
        <dbReference type="ARBA" id="ARBA00022448"/>
    </source>
</evidence>
<keyword evidence="7" id="KW-0677">Repeat</keyword>
<keyword evidence="11 14" id="KW-0472">Membrane</keyword>
<dbReference type="GO" id="GO:0006890">
    <property type="term" value="P:retrograde vesicle-mediated transport, Golgi to endoplasmic reticulum"/>
    <property type="evidence" value="ECO:0007669"/>
    <property type="project" value="TreeGrafter"/>
</dbReference>
<dbReference type="InterPro" id="IPR015943">
    <property type="entry name" value="WD40/YVTN_repeat-like_dom_sf"/>
</dbReference>
<evidence type="ECO:0000256" key="5">
    <source>
        <dbReference type="ARBA" id="ARBA00022490"/>
    </source>
</evidence>
<name>K8EZ88_9CHLO</name>
<dbReference type="Gene3D" id="1.25.40.470">
    <property type="match status" value="1"/>
</dbReference>
<evidence type="ECO:0000313" key="19">
    <source>
        <dbReference type="EMBL" id="CCO14573.1"/>
    </source>
</evidence>
<dbReference type="OrthoDB" id="10261470at2759"/>
<dbReference type="KEGG" id="bpg:Bathy01g02470"/>
<comment type="similarity">
    <text evidence="2 14">Belongs to the WD repeat COPB2 family.</text>
</comment>
<proteinExistence type="inferred from homology"/>
<feature type="repeat" description="WD" evidence="15">
    <location>
        <begin position="181"/>
        <end position="224"/>
    </location>
</feature>
<feature type="region of interest" description="Disordered" evidence="16">
    <location>
        <begin position="816"/>
        <end position="973"/>
    </location>
</feature>
<dbReference type="GO" id="GO:0006888">
    <property type="term" value="P:endoplasmic reticulum to Golgi vesicle-mediated transport"/>
    <property type="evidence" value="ECO:0007669"/>
    <property type="project" value="TreeGrafter"/>
</dbReference>
<evidence type="ECO:0000256" key="13">
    <source>
        <dbReference type="ARBA" id="ARBA00025536"/>
    </source>
</evidence>
<feature type="repeat" description="WD" evidence="15">
    <location>
        <begin position="95"/>
        <end position="127"/>
    </location>
</feature>
<keyword evidence="4 14" id="KW-0813">Transport</keyword>
<feature type="repeat" description="WD" evidence="15">
    <location>
        <begin position="225"/>
        <end position="266"/>
    </location>
</feature>
<evidence type="ECO:0000256" key="6">
    <source>
        <dbReference type="ARBA" id="ARBA00022574"/>
    </source>
</evidence>
<dbReference type="Gene3D" id="2.130.10.10">
    <property type="entry name" value="YVTN repeat-like/Quinoprotein amine dehydrogenase"/>
    <property type="match status" value="1"/>
</dbReference>
<dbReference type="STRING" id="41875.K8EZ88"/>
<dbReference type="CDD" id="cd00200">
    <property type="entry name" value="WD40"/>
    <property type="match status" value="1"/>
</dbReference>
<evidence type="ECO:0000256" key="11">
    <source>
        <dbReference type="ARBA" id="ARBA00023136"/>
    </source>
</evidence>
<feature type="compositionally biased region" description="Basic and acidic residues" evidence="16">
    <location>
        <begin position="852"/>
        <end position="865"/>
    </location>
</feature>
<keyword evidence="5 14" id="KW-0963">Cytoplasm</keyword>
<dbReference type="PROSITE" id="PS50294">
    <property type="entry name" value="WD_REPEATS_REGION"/>
    <property type="match status" value="4"/>
</dbReference>
<dbReference type="AlphaFoldDB" id="K8EZ88"/>
<dbReference type="eggNOG" id="KOG0276">
    <property type="taxonomic scope" value="Eukaryota"/>
</dbReference>
<dbReference type="Proteomes" id="UP000198341">
    <property type="component" value="Chromosome 1"/>
</dbReference>
<dbReference type="InterPro" id="IPR016453">
    <property type="entry name" value="COPB2"/>
</dbReference>